<feature type="compositionally biased region" description="Basic and acidic residues" evidence="1">
    <location>
        <begin position="569"/>
        <end position="578"/>
    </location>
</feature>
<feature type="compositionally biased region" description="Polar residues" evidence="1">
    <location>
        <begin position="500"/>
        <end position="512"/>
    </location>
</feature>
<proteinExistence type="predicted"/>
<dbReference type="VEuPathDB" id="TriTrypDB:TRSC58_05700"/>
<keyword evidence="2" id="KW-0472">Membrane</keyword>
<keyword evidence="2" id="KW-1133">Transmembrane helix</keyword>
<feature type="region of interest" description="Disordered" evidence="1">
    <location>
        <begin position="156"/>
        <end position="181"/>
    </location>
</feature>
<accession>A0A3R7LX82</accession>
<feature type="region of interest" description="Disordered" evidence="1">
    <location>
        <begin position="474"/>
        <end position="767"/>
    </location>
</feature>
<dbReference type="AlphaFoldDB" id="A0A3R7LX82"/>
<evidence type="ECO:0000256" key="2">
    <source>
        <dbReference type="SAM" id="Phobius"/>
    </source>
</evidence>
<organism evidence="3 4">
    <name type="scientific">Trypanosoma rangeli</name>
    <dbReference type="NCBI Taxonomy" id="5698"/>
    <lineage>
        <taxon>Eukaryota</taxon>
        <taxon>Discoba</taxon>
        <taxon>Euglenozoa</taxon>
        <taxon>Kinetoplastea</taxon>
        <taxon>Metakinetoplastina</taxon>
        <taxon>Trypanosomatida</taxon>
        <taxon>Trypanosomatidae</taxon>
        <taxon>Trypanosoma</taxon>
        <taxon>Herpetosoma</taxon>
    </lineage>
</organism>
<dbReference type="EMBL" id="MKGL01000882">
    <property type="protein sequence ID" value="RNE95343.1"/>
    <property type="molecule type" value="Genomic_DNA"/>
</dbReference>
<protein>
    <submittedName>
        <fullName evidence="3">Uncharacterized protein</fullName>
    </submittedName>
</protein>
<dbReference type="GeneID" id="40334195"/>
<evidence type="ECO:0000313" key="4">
    <source>
        <dbReference type="Proteomes" id="UP000283634"/>
    </source>
</evidence>
<feature type="compositionally biased region" description="Low complexity" evidence="1">
    <location>
        <begin position="589"/>
        <end position="613"/>
    </location>
</feature>
<keyword evidence="4" id="KW-1185">Reference proteome</keyword>
<dbReference type="OrthoDB" id="246035at2759"/>
<keyword evidence="2" id="KW-0812">Transmembrane</keyword>
<sequence length="848" mass="92735">MHDKMTFKGIQPNELSPLTTLTGSDISLEDAVRCSATFLLWERLYGITTVSPTAYKTRLYCLQQRQRSSAVDSSTGPARKNGLLLQRPYVVRTQGSFMHDMSKFEGGREAGYSVPRDDVPGYASMEALPQGGKNDFSEGNSIAATDDFHRDVKNTVVQRERSPSLRGSKKCETSPSTDEVENRELFSLPPLLSTPPAGQGVPSSCSGLFSPHTPYRSVAEETTLQFQETNVREDNVMVRGLESGGVSGDVWPPQSPASDVLKLGNYDNTTDNTRGSEFFEIRAGRGKTDQTQPDPTRVTSHPAPQWPRWETSIEPRRVTNNEVVNEAIQCGNHGTERVIMFPEDVSVHSDDVQATVASGAGPSSRSRRGVLLASSLQPTHGRVSSETPLGRISGEAKVDGIAATQLRAGEETERKTRKYCPPAFYSARVPPDSAVTAAMGEGGEVVSYAQGSGGTYVPARKTTADVPVVTHTEPAVQDPHDDAISPPQDWASSLFVETSPLASSDSSFSEDLQGTEGDERRSPVMNTPTGSWGDEHVVPYLSLGKDRKTASPRASPQEPENGGPPHQWLGEKEEEEARNISVEEPADKPFSVSPSPSFKDYEWAAKAQEALEQQQRRFCARTPSANPPSPPPPLQVCGFELPQPPRGRYPAVPVSFNRERDVASGKSPQSAPEKLRDPSALPKNAASLPERNSAKKLPSKRASRTALRPRRAELGQGHLSGTPKPDANTRKRPREAMISSPPAEEFPLPRTMPMSEPAIRKKKDTKKKQNGNDFPFLSFQFFFFFTFSSFFVFSTGWKRTAPNAHSYCAPPSHTYLLKGGFILNPSPLTVFILFHSPQQEGERGICSP</sequence>
<gene>
    <name evidence="3" type="ORF">TraAM80_10262</name>
</gene>
<dbReference type="OMA" id="TFYLWER"/>
<dbReference type="RefSeq" id="XP_029233235.1">
    <property type="nucleotide sequence ID" value="XM_029386896.1"/>
</dbReference>
<evidence type="ECO:0000313" key="3">
    <source>
        <dbReference type="EMBL" id="RNE95343.1"/>
    </source>
</evidence>
<feature type="region of interest" description="Disordered" evidence="1">
    <location>
        <begin position="285"/>
        <end position="307"/>
    </location>
</feature>
<feature type="compositionally biased region" description="Basic residues" evidence="1">
    <location>
        <begin position="697"/>
        <end position="709"/>
    </location>
</feature>
<reference evidence="3 4" key="1">
    <citation type="journal article" date="2018" name="BMC Genomics">
        <title>Genomic comparison of Trypanosoma conorhini and Trypanosoma rangeli to Trypanosoma cruzi strains of high and low virulence.</title>
        <authorList>
            <person name="Bradwell K.R."/>
            <person name="Koparde V.N."/>
            <person name="Matveyev A.V."/>
            <person name="Serrano M.G."/>
            <person name="Alves J.M."/>
            <person name="Parikh H."/>
            <person name="Huang B."/>
            <person name="Lee V."/>
            <person name="Espinosa-Alvarez O."/>
            <person name="Ortiz P.A."/>
            <person name="Costa-Martins A.G."/>
            <person name="Teixeira M.M."/>
            <person name="Buck G.A."/>
        </authorList>
    </citation>
    <scope>NUCLEOTIDE SEQUENCE [LARGE SCALE GENOMIC DNA]</scope>
    <source>
        <strain evidence="3 4">AM80</strain>
    </source>
</reference>
<comment type="caution">
    <text evidence="3">The sequence shown here is derived from an EMBL/GenBank/DDBJ whole genome shotgun (WGS) entry which is preliminary data.</text>
</comment>
<dbReference type="Proteomes" id="UP000283634">
    <property type="component" value="Unassembled WGS sequence"/>
</dbReference>
<feature type="compositionally biased region" description="Pro residues" evidence="1">
    <location>
        <begin position="625"/>
        <end position="634"/>
    </location>
</feature>
<feature type="transmembrane region" description="Helical" evidence="2">
    <location>
        <begin position="774"/>
        <end position="793"/>
    </location>
</feature>
<feature type="compositionally biased region" description="Polar residues" evidence="1">
    <location>
        <begin position="289"/>
        <end position="299"/>
    </location>
</feature>
<name>A0A3R7LX82_TRYRA</name>
<evidence type="ECO:0000256" key="1">
    <source>
        <dbReference type="SAM" id="MobiDB-lite"/>
    </source>
</evidence>